<dbReference type="InterPro" id="IPR025411">
    <property type="entry name" value="DUF4136"/>
</dbReference>
<protein>
    <submittedName>
        <fullName evidence="5">DUF4136 domain-containing protein</fullName>
    </submittedName>
</protein>
<evidence type="ECO:0000313" key="5">
    <source>
        <dbReference type="EMBL" id="URF05918.1"/>
    </source>
</evidence>
<feature type="chain" id="PRO_5042018355" evidence="2">
    <location>
        <begin position="27"/>
        <end position="238"/>
    </location>
</feature>
<dbReference type="PROSITE" id="PS51257">
    <property type="entry name" value="PROKAR_LIPOPROTEIN"/>
    <property type="match status" value="1"/>
</dbReference>
<reference evidence="5" key="2">
    <citation type="journal article" date="2022" name="Microbiol. Resour. Announc.">
        <title>Genome Sequence of Cupriavidus campinensis Strain G5, a Member of a Bacterial Consortium Capable of Polyethylene Degradation.</title>
        <authorList>
            <person name="Schneider B."/>
            <person name="Pfeiffer F."/>
            <person name="Dyall-Smith M."/>
            <person name="Kunte H.J."/>
        </authorList>
    </citation>
    <scope>NUCLEOTIDE SEQUENCE</scope>
    <source>
        <strain evidence="5">G5</strain>
    </source>
</reference>
<dbReference type="AlphaFoldDB" id="A0AAE9I3I6"/>
<accession>A0AAE9I3I6</accession>
<organism evidence="5 7">
    <name type="scientific">Cupriavidus campinensis</name>
    <dbReference type="NCBI Taxonomy" id="151783"/>
    <lineage>
        <taxon>Bacteria</taxon>
        <taxon>Pseudomonadati</taxon>
        <taxon>Pseudomonadota</taxon>
        <taxon>Betaproteobacteria</taxon>
        <taxon>Burkholderiales</taxon>
        <taxon>Burkholderiaceae</taxon>
        <taxon>Cupriavidus</taxon>
    </lineage>
</organism>
<dbReference type="Pfam" id="PF13590">
    <property type="entry name" value="DUF4136"/>
    <property type="match status" value="1"/>
</dbReference>
<proteinExistence type="predicted"/>
<dbReference type="KEGG" id="ccam:M5D45_04340"/>
<evidence type="ECO:0000313" key="4">
    <source>
        <dbReference type="EMBL" id="TSP10283.1"/>
    </source>
</evidence>
<dbReference type="Proteomes" id="UP000318943">
    <property type="component" value="Unassembled WGS sequence"/>
</dbReference>
<dbReference type="EMBL" id="VCIZ01000017">
    <property type="protein sequence ID" value="TSP10283.1"/>
    <property type="molecule type" value="Genomic_DNA"/>
</dbReference>
<sequence length="238" mass="26046">MGRRAVVALGALGVLGLAGCASTVTTEVTAFRQAGWQNDAPRTYAFERAPVQAPAGQAAGQPAQAPQTQQAQQVQAQDSQLEYETYQAWLAEALAGVGFEQTPPGQARYLVSMDYGAVPGMVRVAETYYSDPWYGPWGPYWGPYGGYYRPYGPWGWGPGYWPPQTVVRDVPVTFSSLRIFFKDAASGKRVYQITARNTTEGGSLAGVMPYMIRSALTEFPSENGRPRRVTLEVDKDKK</sequence>
<evidence type="ECO:0000256" key="1">
    <source>
        <dbReference type="SAM" id="MobiDB-lite"/>
    </source>
</evidence>
<feature type="signal peptide" evidence="2">
    <location>
        <begin position="1"/>
        <end position="26"/>
    </location>
</feature>
<keyword evidence="6" id="KW-1185">Reference proteome</keyword>
<evidence type="ECO:0000313" key="7">
    <source>
        <dbReference type="Proteomes" id="UP001056132"/>
    </source>
</evidence>
<reference evidence="4 6" key="1">
    <citation type="submission" date="2019-05" db="EMBL/GenBank/DDBJ databases">
        <title>Whole genome sequence analysis of Cupriavidus campinensis S14E4C strain.</title>
        <authorList>
            <person name="Abbaszade G."/>
            <person name="Szabo A."/>
            <person name="Toumi M."/>
            <person name="Toth E."/>
        </authorList>
    </citation>
    <scope>NUCLEOTIDE SEQUENCE [LARGE SCALE GENOMIC DNA]</scope>
    <source>
        <strain evidence="4 6">S14E4C</strain>
    </source>
</reference>
<feature type="region of interest" description="Disordered" evidence="1">
    <location>
        <begin position="55"/>
        <end position="76"/>
    </location>
</feature>
<evidence type="ECO:0000313" key="6">
    <source>
        <dbReference type="Proteomes" id="UP000318943"/>
    </source>
</evidence>
<reference evidence="5" key="3">
    <citation type="submission" date="2022-05" db="EMBL/GenBank/DDBJ databases">
        <authorList>
            <person name="Kunte H.-J."/>
        </authorList>
    </citation>
    <scope>NUCLEOTIDE SEQUENCE</scope>
    <source>
        <strain evidence="5">G5</strain>
    </source>
</reference>
<dbReference type="EMBL" id="CP097330">
    <property type="protein sequence ID" value="URF05918.1"/>
    <property type="molecule type" value="Genomic_DNA"/>
</dbReference>
<feature type="domain" description="DUF4136" evidence="3">
    <location>
        <begin position="39"/>
        <end position="220"/>
    </location>
</feature>
<name>A0AAE9I3I6_9BURK</name>
<evidence type="ECO:0000259" key="3">
    <source>
        <dbReference type="Pfam" id="PF13590"/>
    </source>
</evidence>
<keyword evidence="2" id="KW-0732">Signal</keyword>
<dbReference type="Proteomes" id="UP001056132">
    <property type="component" value="Chromosome 1"/>
</dbReference>
<evidence type="ECO:0000256" key="2">
    <source>
        <dbReference type="SAM" id="SignalP"/>
    </source>
</evidence>
<gene>
    <name evidence="4" type="ORF">FGG12_23775</name>
    <name evidence="5" type="ORF">M5D45_04340</name>
</gene>